<dbReference type="AlphaFoldDB" id="A0A1E1XEG2"/>
<dbReference type="PANTHER" id="PTHR47679">
    <property type="entry name" value="PROTEIN TORNADO 1"/>
    <property type="match status" value="1"/>
</dbReference>
<proteinExistence type="evidence at transcript level"/>
<dbReference type="PANTHER" id="PTHR47679:SF2">
    <property type="entry name" value="C-TERMINAL OF ROC (COR) DOMAIN-CONTAINING PROTEIN"/>
    <property type="match status" value="1"/>
</dbReference>
<dbReference type="SUPFAM" id="SSF52047">
    <property type="entry name" value="RNI-like"/>
    <property type="match status" value="2"/>
</dbReference>
<evidence type="ECO:0000313" key="1">
    <source>
        <dbReference type="EMBL" id="JAT97476.1"/>
    </source>
</evidence>
<sequence length="747" mass="82884">MAAPTEWKTIPAYAAHLATLLPQRPPATRLTKELRSLRSPFTKTRVCLPLHCAACWSNLGATCPVVLNLLPALNEWFMSLAVEVHEIKPGRLALSAIENDTKARGVTWEGNHAAILLHCLLTRHRCLEVLDGLHAVLSCYTRVFCDALRKGALNILRLNKCELTSGAARSLMASIRGSECITELSLNSCKFYSGSVQAVEHAVVDIISKSKSLRLLDAADSELFQDSAALIESLEKNGSIENLAVGTSVLTGEQGTTFCRYLSNNKTLRTLTIVAGYIGKSPELDSVFDALVENSTLNGLVLKYFCLDLAAALIFVRLIARNKTLSEVDFSCCSWDFQSVRETQGGDGGTQAPVYSYAANLVGKISPAQPLILALKKTSSLRRLSVKQIFTDSCSHVLLAEAASCSSLEQLTFDPVYHASSFYHALRDTHASDKVRLGTCYAKVEDFVLALESCGELLGMGKHQFISLDKLGFHKVVSALPLHDHITGLDLHLGYEWDGVAEEDASLIAGYLSSTRVLKNMCMRFNVSKELAHVIVEGLCKNETIEKLSIEDWLMQDDDVRTLCGWVAASRKVYHLSYLCAEVQACWTLVRSLARLLPSCYTLTYVRVVEYPSNAHIWQTVKQLRRRNLSLVECAVSFVLGSTLKRAAAAFERMSWHPQVVSKAQHELRVGPAELNARFAECRRRLQMDFWQIAGVVRGELVCHERVDGQMQIDQLGMDAWLYVRAFLSIDDVLDGPAKKSRKRKRR</sequence>
<dbReference type="Gene3D" id="3.80.10.10">
    <property type="entry name" value="Ribonuclease Inhibitor"/>
    <property type="match status" value="2"/>
</dbReference>
<dbReference type="EMBL" id="GFAC01001712">
    <property type="protein sequence ID" value="JAT97476.1"/>
    <property type="molecule type" value="mRNA"/>
</dbReference>
<reference evidence="1" key="1">
    <citation type="journal article" date="2017" name="Front. Cell. Infect. Microbiol.">
        <title>The Distinct Transcriptional Response of the Midgut of Amblyomma sculptum and Amblyomma aureolatum Ticks to Rickettsia rickettsii Correlates to Their Differences in Susceptibility to Infection.</title>
        <authorList>
            <person name="Martins L.A."/>
            <person name="Galletti M.F.B.M."/>
            <person name="Ribeiro J.M."/>
            <person name="Fujita A."/>
            <person name="Costa F.B."/>
            <person name="Labruna M.B."/>
            <person name="Daffre S."/>
            <person name="Fogaca A.C."/>
        </authorList>
    </citation>
    <scope>NUCLEOTIDE SEQUENCE</scope>
</reference>
<organism evidence="1">
    <name type="scientific">Amblyomma aureolatum</name>
    <dbReference type="NCBI Taxonomy" id="187763"/>
    <lineage>
        <taxon>Eukaryota</taxon>
        <taxon>Metazoa</taxon>
        <taxon>Ecdysozoa</taxon>
        <taxon>Arthropoda</taxon>
        <taxon>Chelicerata</taxon>
        <taxon>Arachnida</taxon>
        <taxon>Acari</taxon>
        <taxon>Parasitiformes</taxon>
        <taxon>Ixodida</taxon>
        <taxon>Ixodoidea</taxon>
        <taxon>Ixodidae</taxon>
        <taxon>Amblyomminae</taxon>
        <taxon>Amblyomma</taxon>
    </lineage>
</organism>
<name>A0A1E1XEG2_9ACAR</name>
<dbReference type="InterPro" id="IPR032675">
    <property type="entry name" value="LRR_dom_sf"/>
</dbReference>
<protein>
    <submittedName>
        <fullName evidence="1">Putative nlr family card domain protein</fullName>
    </submittedName>
</protein>
<accession>A0A1E1XEG2</accession>